<keyword evidence="1" id="KW-0812">Transmembrane</keyword>
<dbReference type="Pfam" id="PF13536">
    <property type="entry name" value="EmrE"/>
    <property type="match status" value="1"/>
</dbReference>
<dbReference type="Proteomes" id="UP000242084">
    <property type="component" value="Chromosome 1"/>
</dbReference>
<proteinExistence type="predicted"/>
<feature type="transmembrane region" description="Helical" evidence="1">
    <location>
        <begin position="136"/>
        <end position="152"/>
    </location>
</feature>
<dbReference type="InterPro" id="IPR032713">
    <property type="entry name" value="EmrE"/>
</dbReference>
<accession>A0A239ZVP9</accession>
<feature type="transmembrane region" description="Helical" evidence="1">
    <location>
        <begin position="288"/>
        <end position="308"/>
    </location>
</feature>
<feature type="transmembrane region" description="Helical" evidence="1">
    <location>
        <begin position="198"/>
        <end position="217"/>
    </location>
</feature>
<evidence type="ECO:0000313" key="2">
    <source>
        <dbReference type="EMBL" id="SNV75049.1"/>
    </source>
</evidence>
<dbReference type="OrthoDB" id="3457556at2"/>
<keyword evidence="3" id="KW-1185">Reference proteome</keyword>
<evidence type="ECO:0008006" key="4">
    <source>
        <dbReference type="Google" id="ProtNLM"/>
    </source>
</evidence>
<feature type="transmembrane region" description="Helical" evidence="1">
    <location>
        <begin position="95"/>
        <end position="116"/>
    </location>
</feature>
<dbReference type="KEGG" id="sste:SAMEA4384403_1973"/>
<feature type="transmembrane region" description="Helical" evidence="1">
    <location>
        <begin position="261"/>
        <end position="282"/>
    </location>
</feature>
<sequence>MRAISIGVLASLFFAITFVLNHMMAKEGGSWLFSSSLRFMFMLPFLWIIVAIKGNISTVFNHINKNKKEWFVWSTVAFVFFYAPLTFAAEFSPGWLISGTWQITIISGMLLAPLFVEKIMINNEERFIRHKIPWRSLLISSIMILGIIIIQVPQFSEISIHTFLLGFVPVLIAAFSYPLGNRKMMEVVKNEIGTIERVFGMTIITIPIWGVIFGIGYVTDGLPSSVQVLQSFIVALFSGIIATVLFFYATNIVKDNQEKLAAVEATQSLEVVFAIIGEMLLLSLPLPGILSLIGVALIVIGMVIYSFIDHVPLKK</sequence>
<feature type="transmembrane region" description="Helical" evidence="1">
    <location>
        <begin position="229"/>
        <end position="249"/>
    </location>
</feature>
<keyword evidence="1" id="KW-0472">Membrane</keyword>
<dbReference type="EMBL" id="LT906462">
    <property type="protein sequence ID" value="SNV75049.1"/>
    <property type="molecule type" value="Genomic_DNA"/>
</dbReference>
<dbReference type="RefSeq" id="WP_095089075.1">
    <property type="nucleotide sequence ID" value="NZ_BMDM01000001.1"/>
</dbReference>
<organism evidence="2 3">
    <name type="scientific">Mammaliicoccus stepanovicii</name>
    <dbReference type="NCBI Taxonomy" id="643214"/>
    <lineage>
        <taxon>Bacteria</taxon>
        <taxon>Bacillati</taxon>
        <taxon>Bacillota</taxon>
        <taxon>Bacilli</taxon>
        <taxon>Bacillales</taxon>
        <taxon>Staphylococcaceae</taxon>
        <taxon>Mammaliicoccus</taxon>
    </lineage>
</organism>
<feature type="transmembrane region" description="Helical" evidence="1">
    <location>
        <begin position="70"/>
        <end position="89"/>
    </location>
</feature>
<evidence type="ECO:0000256" key="1">
    <source>
        <dbReference type="SAM" id="Phobius"/>
    </source>
</evidence>
<evidence type="ECO:0000313" key="3">
    <source>
        <dbReference type="Proteomes" id="UP000242084"/>
    </source>
</evidence>
<protein>
    <recommendedName>
        <fullName evidence="4">Multidrug resistance efflux transporter family protein</fullName>
    </recommendedName>
</protein>
<feature type="transmembrane region" description="Helical" evidence="1">
    <location>
        <begin position="158"/>
        <end position="177"/>
    </location>
</feature>
<keyword evidence="1" id="KW-1133">Transmembrane helix</keyword>
<dbReference type="AlphaFoldDB" id="A0A239ZVP9"/>
<name>A0A239ZVP9_9STAP</name>
<reference evidence="2 3" key="1">
    <citation type="submission" date="2017-06" db="EMBL/GenBank/DDBJ databases">
        <authorList>
            <consortium name="Pathogen Informatics"/>
        </authorList>
    </citation>
    <scope>NUCLEOTIDE SEQUENCE [LARGE SCALE GENOMIC DNA]</scope>
    <source>
        <strain evidence="2 3">NCTC13839</strain>
    </source>
</reference>
<gene>
    <name evidence="2" type="ORF">SAMEA4384403_01973</name>
</gene>
<feature type="transmembrane region" description="Helical" evidence="1">
    <location>
        <begin position="41"/>
        <end position="63"/>
    </location>
</feature>